<feature type="compositionally biased region" description="Polar residues" evidence="1">
    <location>
        <begin position="190"/>
        <end position="201"/>
    </location>
</feature>
<dbReference type="Proteomes" id="UP000005408">
    <property type="component" value="Unassembled WGS sequence"/>
</dbReference>
<dbReference type="AlphaFoldDB" id="A0A8W8JS93"/>
<name>A0A8W8JS93_MAGGI</name>
<evidence type="ECO:0000256" key="1">
    <source>
        <dbReference type="SAM" id="MobiDB-lite"/>
    </source>
</evidence>
<dbReference type="RefSeq" id="XP_011429756.2">
    <property type="nucleotide sequence ID" value="XM_011431454.4"/>
</dbReference>
<feature type="compositionally biased region" description="Polar residues" evidence="1">
    <location>
        <begin position="243"/>
        <end position="253"/>
    </location>
</feature>
<evidence type="ECO:0000313" key="2">
    <source>
        <dbReference type="EnsemblMetazoa" id="G20702.1:cds"/>
    </source>
</evidence>
<dbReference type="KEGG" id="crg:105329950"/>
<proteinExistence type="predicted"/>
<organism evidence="2 3">
    <name type="scientific">Magallana gigas</name>
    <name type="common">Pacific oyster</name>
    <name type="synonym">Crassostrea gigas</name>
    <dbReference type="NCBI Taxonomy" id="29159"/>
    <lineage>
        <taxon>Eukaryota</taxon>
        <taxon>Metazoa</taxon>
        <taxon>Spiralia</taxon>
        <taxon>Lophotrochozoa</taxon>
        <taxon>Mollusca</taxon>
        <taxon>Bivalvia</taxon>
        <taxon>Autobranchia</taxon>
        <taxon>Pteriomorphia</taxon>
        <taxon>Ostreida</taxon>
        <taxon>Ostreoidea</taxon>
        <taxon>Ostreidae</taxon>
        <taxon>Magallana</taxon>
    </lineage>
</organism>
<feature type="compositionally biased region" description="Basic and acidic residues" evidence="1">
    <location>
        <begin position="202"/>
        <end position="223"/>
    </location>
</feature>
<dbReference type="OrthoDB" id="6064627at2759"/>
<accession>A0A8W8JS93</accession>
<dbReference type="EnsemblMetazoa" id="G20702.1">
    <property type="protein sequence ID" value="G20702.1:cds"/>
    <property type="gene ID" value="G20702"/>
</dbReference>
<sequence length="483" mass="54802">MTFVNIFKDFYADSDSYDNHYDNDRKYTNTLIEQSEKSNPLDDTKQKTTVHNDWNEAVKAWKNTAPFPRYVSAPPVTNVIKRQNREVNKPEEPDNNLSSVKCVGEDFDTFPVPSWKANVEQGTYRYVTNNAYYRTVKILDYRDRREWYTIHKKHPEIVSMHWQNKRFNKELKRNLRRDLEIRFHNHNRRQQSIVGESVSDTSNKKPVNDKGDQAVESSREPKVRVTTPKSNRECVSEHKIETQDSNPLNKASSDLNIDKISTRISALNEELRRDSRLRKSHEAADIAKFFLQTKEISSKSKKRDGQNTDEVMTVRSVAQRGELKPVERVTPAQRIIAAESKKSKQNQLRYTNSTGNDAATMSVPSIPDNFHIASPELEKALNSYKLAIETTKQSLFNTLTGNKGQRRTGGGANKAAHSAPPSVCENSSNGVGHSDQPTPNSVHSVSSLSGKDKASGKKSHFTGILPGISGKRLEVGPTTNRWM</sequence>
<feature type="compositionally biased region" description="Basic and acidic residues" evidence="1">
    <location>
        <begin position="230"/>
        <end position="242"/>
    </location>
</feature>
<dbReference type="RefSeq" id="XP_011429755.2">
    <property type="nucleotide sequence ID" value="XM_011431453.4"/>
</dbReference>
<protein>
    <submittedName>
        <fullName evidence="2">Uncharacterized protein</fullName>
    </submittedName>
</protein>
<reference evidence="2" key="1">
    <citation type="submission" date="2022-08" db="UniProtKB">
        <authorList>
            <consortium name="EnsemblMetazoa"/>
        </authorList>
    </citation>
    <scope>IDENTIFICATION</scope>
    <source>
        <strain evidence="2">05x7-T-G4-1.051#20</strain>
    </source>
</reference>
<dbReference type="GeneID" id="105329950"/>
<keyword evidence="3" id="KW-1185">Reference proteome</keyword>
<feature type="compositionally biased region" description="Polar residues" evidence="1">
    <location>
        <begin position="424"/>
        <end position="449"/>
    </location>
</feature>
<dbReference type="OMA" id="FPIPPWK"/>
<feature type="region of interest" description="Disordered" evidence="1">
    <location>
        <begin position="398"/>
        <end position="483"/>
    </location>
</feature>
<evidence type="ECO:0000313" key="3">
    <source>
        <dbReference type="Proteomes" id="UP000005408"/>
    </source>
</evidence>
<feature type="region of interest" description="Disordered" evidence="1">
    <location>
        <begin position="186"/>
        <end position="253"/>
    </location>
</feature>